<dbReference type="Gene3D" id="3.30.450.30">
    <property type="entry name" value="Dynein light chain 2a, cytoplasmic"/>
    <property type="match status" value="1"/>
</dbReference>
<dbReference type="EMBL" id="JBANMG010000006">
    <property type="protein sequence ID" value="KAK6952397.1"/>
    <property type="molecule type" value="Genomic_DNA"/>
</dbReference>
<dbReference type="PANTHER" id="PTHR10779">
    <property type="entry name" value="DYNEIN LIGHT CHAIN ROADBLOCK"/>
    <property type="match status" value="1"/>
</dbReference>
<evidence type="ECO:0000313" key="4">
    <source>
        <dbReference type="EMBL" id="KAK6952397.1"/>
    </source>
</evidence>
<feature type="compositionally biased region" description="Polar residues" evidence="2">
    <location>
        <begin position="61"/>
        <end position="76"/>
    </location>
</feature>
<feature type="region of interest" description="Disordered" evidence="2">
    <location>
        <begin position="144"/>
        <end position="167"/>
    </location>
</feature>
<dbReference type="InterPro" id="IPR004942">
    <property type="entry name" value="Roadblock/LAMTOR2_dom"/>
</dbReference>
<feature type="domain" description="Roadblock/LAMTOR2" evidence="3">
    <location>
        <begin position="14"/>
        <end position="138"/>
    </location>
</feature>
<gene>
    <name evidence="4" type="ORF">Daesc_006933</name>
</gene>
<protein>
    <recommendedName>
        <fullName evidence="3">Roadblock/LAMTOR2 domain-containing protein</fullName>
    </recommendedName>
</protein>
<comment type="caution">
    <text evidence="4">The sequence shown here is derived from an EMBL/GenBank/DDBJ whole genome shotgun (WGS) entry which is preliminary data.</text>
</comment>
<comment type="similarity">
    <text evidence="1">Belongs to the GAMAD family.</text>
</comment>
<dbReference type="SMART" id="SM00960">
    <property type="entry name" value="Robl_LC7"/>
    <property type="match status" value="1"/>
</dbReference>
<dbReference type="Pfam" id="PF03259">
    <property type="entry name" value="Robl_LC7"/>
    <property type="match status" value="1"/>
</dbReference>
<evidence type="ECO:0000256" key="1">
    <source>
        <dbReference type="ARBA" id="ARBA00007191"/>
    </source>
</evidence>
<proteinExistence type="inferred from homology"/>
<dbReference type="SUPFAM" id="SSF103196">
    <property type="entry name" value="Roadblock/LC7 domain"/>
    <property type="match status" value="1"/>
</dbReference>
<dbReference type="Proteomes" id="UP001369815">
    <property type="component" value="Unassembled WGS sequence"/>
</dbReference>
<organism evidence="4 5">
    <name type="scientific">Daldinia eschscholtzii</name>
    <dbReference type="NCBI Taxonomy" id="292717"/>
    <lineage>
        <taxon>Eukaryota</taxon>
        <taxon>Fungi</taxon>
        <taxon>Dikarya</taxon>
        <taxon>Ascomycota</taxon>
        <taxon>Pezizomycotina</taxon>
        <taxon>Sordariomycetes</taxon>
        <taxon>Xylariomycetidae</taxon>
        <taxon>Xylariales</taxon>
        <taxon>Hypoxylaceae</taxon>
        <taxon>Daldinia</taxon>
    </lineage>
</organism>
<sequence>MAEKAVPSVNTESIEEALHRLSKKPGVKAWLMLDRTNGAVLKTNGQISTVRPARSTDRKTSLPSPTGGSFSTDVSTSTDNETLAAQELASMVWSFLSTAGSLVDEIDSEDELKLLRLRTKKQELVIVPEVKYLLVVVHDTPPVASRASRSKANVSPPASKLFPHSSKLTAVVRPATADGAESGKST</sequence>
<feature type="region of interest" description="Disordered" evidence="2">
    <location>
        <begin position="49"/>
        <end position="76"/>
    </location>
</feature>
<evidence type="ECO:0000259" key="3">
    <source>
        <dbReference type="SMART" id="SM00960"/>
    </source>
</evidence>
<evidence type="ECO:0000256" key="2">
    <source>
        <dbReference type="SAM" id="MobiDB-lite"/>
    </source>
</evidence>
<dbReference type="AlphaFoldDB" id="A0AAX6MJ13"/>
<name>A0AAX6MJ13_9PEZI</name>
<reference evidence="4 5" key="1">
    <citation type="journal article" date="2024" name="Front Chem Biol">
        <title>Unveiling the potential of Daldinia eschscholtzii MFLUCC 19-0629 through bioactivity and bioinformatics studies for enhanced sustainable agriculture production.</title>
        <authorList>
            <person name="Brooks S."/>
            <person name="Weaver J.A."/>
            <person name="Klomchit A."/>
            <person name="Alharthi S.A."/>
            <person name="Onlamun T."/>
            <person name="Nurani R."/>
            <person name="Vong T.K."/>
            <person name="Alberti F."/>
            <person name="Greco C."/>
        </authorList>
    </citation>
    <scope>NUCLEOTIDE SEQUENCE [LARGE SCALE GENOMIC DNA]</scope>
    <source>
        <strain evidence="4">MFLUCC 19-0629</strain>
    </source>
</reference>
<keyword evidence="5" id="KW-1185">Reference proteome</keyword>
<evidence type="ECO:0000313" key="5">
    <source>
        <dbReference type="Proteomes" id="UP001369815"/>
    </source>
</evidence>
<accession>A0AAX6MJ13</accession>